<dbReference type="EMBL" id="MT383642">
    <property type="protein sequence ID" value="QWM93506.1"/>
    <property type="molecule type" value="Genomic_DNA"/>
</dbReference>
<name>A0A8F0WIF4_9STRA</name>
<geneLocation type="chloroplast" evidence="1"/>
<organism evidence="1">
    <name type="scientific">Tryblionella apiculata</name>
    <dbReference type="NCBI Taxonomy" id="1003145"/>
    <lineage>
        <taxon>Eukaryota</taxon>
        <taxon>Sar</taxon>
        <taxon>Stramenopiles</taxon>
        <taxon>Ochrophyta</taxon>
        <taxon>Bacillariophyta</taxon>
        <taxon>Bacillariophyceae</taxon>
        <taxon>Bacillariophycidae</taxon>
        <taxon>Bacillariales</taxon>
        <taxon>Bacillariaceae</taxon>
        <taxon>Tryblionella</taxon>
    </lineage>
</organism>
<proteinExistence type="predicted"/>
<dbReference type="GeneID" id="67123679"/>
<keyword evidence="1" id="KW-0934">Plastid</keyword>
<evidence type="ECO:0000313" key="1">
    <source>
        <dbReference type="EMBL" id="QWM93506.1"/>
    </source>
</evidence>
<sequence length="262" mass="28286">MSKTQNRILKIATLASSLPSHYIDSNGICYDIILDSNISQIPEIFFDSFYRMKLSSFESFQTGKITLTSEDFYKVINSHHSYINDVSEITGRSYDQVLLDFAQYHKTKEFLIQPNGFSGVVHKLSNSIYVSAAGLQSFFSTATSHVSGVTGMALIGSAPGLVIFVPLVGGVFFGALERFGANSPAQPVLALARDACLITPKIAEIAYNEVFIGPILRKIGIDAPLNVTSMLRFGNGTKRIMGGILNSTLATLAGAATNLNGL</sequence>
<protein>
    <submittedName>
        <fullName evidence="1">Uncharacterized protein</fullName>
    </submittedName>
</protein>
<dbReference type="RefSeq" id="YP_010134017.1">
    <property type="nucleotide sequence ID" value="NC_056791.1"/>
</dbReference>
<keyword evidence="1" id="KW-0150">Chloroplast</keyword>
<dbReference type="AlphaFoldDB" id="A0A8F0WIF4"/>
<accession>A0A8F0WIF4</accession>
<gene>
    <name evidence="1" type="primary">orf262a</name>
</gene>
<reference evidence="1" key="1">
    <citation type="journal article" date="2021" name="Ecol Indic">
        <title>Morphological and molecular identification reveals that waters from an isolated oasis in Tamanrasset (extreme South of Algerian Sahara) are colonized by opportunistic and pollution-tolerant diatom species.</title>
        <authorList>
            <person name="Gastineau R."/>
            <person name="Hamedi C."/>
            <person name="Baba Hamed M.B."/>
            <person name="Abi-Ayad S.-M.E.-A."/>
            <person name="Bak M."/>
            <person name="Lemieux C."/>
            <person name="Turmel M."/>
            <person name="Dobosz S."/>
            <person name="Wrobel R.J."/>
            <person name="Kierzek A."/>
            <person name="Lange-Bertalot H."/>
            <person name="Witkowski A."/>
        </authorList>
    </citation>
    <scope>NUCLEOTIDE SEQUENCE</scope>
    <source>
        <strain evidence="1">SZCZR1825</strain>
    </source>
</reference>